<sequence length="342" mass="38971">MKFGDIEFTDRGKPCGILRIRSIEKKIGRKLPADYKKFIMKTGGGCLSLKNTYLFGVLLPSGEELEANVEIILGNDPTGETDFDLAEAGEYFTEEWEIPSDVLLIGNTEAGMHECFVINYDLPEFPRHSVLYLDNDIPGEFTLIARSFSEFLSMLAPDSDYDPDDDLSIEESREQTKKQHKIRSQKGALSPQLQESIEATGIPDYEQIVRRAAYQLACVDLGFFVSGYNKKWAQLLDVVYWAAQHVQPCRTVKSFKGPIWDHIPWDGNEYQFMSLVRASFVLEGERGSISCSEAMLELWWQRRIEPGVLVETPEGFKLKDEYIAPVLEALREDIKNHPRVEI</sequence>
<dbReference type="Pfam" id="PF09346">
    <property type="entry name" value="SMI1_KNR4"/>
    <property type="match status" value="1"/>
</dbReference>
<dbReference type="Gene3D" id="3.40.1580.10">
    <property type="entry name" value="SMI1/KNR4-like"/>
    <property type="match status" value="1"/>
</dbReference>
<dbReference type="InterPro" id="IPR018958">
    <property type="entry name" value="Knr4/Smi1-like_dom"/>
</dbReference>
<evidence type="ECO:0000313" key="2">
    <source>
        <dbReference type="Proteomes" id="UP000515275"/>
    </source>
</evidence>
<dbReference type="KEGG" id="cans:GP473_08390"/>
<gene>
    <name evidence="1" type="ORF">GP473_08390</name>
</gene>
<dbReference type="SMART" id="SM00860">
    <property type="entry name" value="SMI1_KNR4"/>
    <property type="match status" value="1"/>
</dbReference>
<dbReference type="Proteomes" id="UP000515275">
    <property type="component" value="Chromosome"/>
</dbReference>
<keyword evidence="2" id="KW-1185">Reference proteome</keyword>
<proteinExistence type="predicted"/>
<name>A0A7G7YQ95_9CORY</name>
<evidence type="ECO:0000313" key="1">
    <source>
        <dbReference type="EMBL" id="QNH96665.1"/>
    </source>
</evidence>
<protein>
    <submittedName>
        <fullName evidence="1">Uncharacterized protein</fullName>
    </submittedName>
</protein>
<dbReference type="AlphaFoldDB" id="A0A7G7YQ95"/>
<reference evidence="1 2" key="1">
    <citation type="submission" date="2019-12" db="EMBL/GenBank/DDBJ databases">
        <title>Corynebacterium sp. nov., isolated from feces of the Anser Albifrons in China.</title>
        <authorList>
            <person name="Liu Q."/>
        </authorList>
    </citation>
    <scope>NUCLEOTIDE SEQUENCE [LARGE SCALE GENOMIC DNA]</scope>
    <source>
        <strain evidence="1 2">23H37-10</strain>
    </source>
</reference>
<accession>A0A7G7YQ95</accession>
<organism evidence="1 2">
    <name type="scientific">Corynebacterium anserum</name>
    <dbReference type="NCBI Taxonomy" id="2684406"/>
    <lineage>
        <taxon>Bacteria</taxon>
        <taxon>Bacillati</taxon>
        <taxon>Actinomycetota</taxon>
        <taxon>Actinomycetes</taxon>
        <taxon>Mycobacteriales</taxon>
        <taxon>Corynebacteriaceae</taxon>
        <taxon>Corynebacterium</taxon>
    </lineage>
</organism>
<dbReference type="InterPro" id="IPR037883">
    <property type="entry name" value="Knr4/Smi1-like_sf"/>
</dbReference>
<dbReference type="EMBL" id="CP046883">
    <property type="protein sequence ID" value="QNH96665.1"/>
    <property type="molecule type" value="Genomic_DNA"/>
</dbReference>
<dbReference type="SUPFAM" id="SSF160631">
    <property type="entry name" value="SMI1/KNR4-like"/>
    <property type="match status" value="1"/>
</dbReference>
<dbReference type="RefSeq" id="WP_185770421.1">
    <property type="nucleotide sequence ID" value="NZ_CP046883.1"/>
</dbReference>